<organism evidence="1 2">
    <name type="scientific">Nicotiana tabacum</name>
    <name type="common">Common tobacco</name>
    <dbReference type="NCBI Taxonomy" id="4097"/>
    <lineage>
        <taxon>Eukaryota</taxon>
        <taxon>Viridiplantae</taxon>
        <taxon>Streptophyta</taxon>
        <taxon>Embryophyta</taxon>
        <taxon>Tracheophyta</taxon>
        <taxon>Spermatophyta</taxon>
        <taxon>Magnoliopsida</taxon>
        <taxon>eudicotyledons</taxon>
        <taxon>Gunneridae</taxon>
        <taxon>Pentapetalae</taxon>
        <taxon>asterids</taxon>
        <taxon>lamiids</taxon>
        <taxon>Solanales</taxon>
        <taxon>Solanaceae</taxon>
        <taxon>Nicotianoideae</taxon>
        <taxon>Nicotianeae</taxon>
        <taxon>Nicotiana</taxon>
    </lineage>
</organism>
<dbReference type="PaxDb" id="4097-A0A1S3YQ88"/>
<dbReference type="CDD" id="cd01650">
    <property type="entry name" value="RT_nLTR_like"/>
    <property type="match status" value="1"/>
</dbReference>
<accession>A0A1S3YQ88</accession>
<dbReference type="Gene3D" id="3.60.10.10">
    <property type="entry name" value="Endonuclease/exonuclease/phosphatase"/>
    <property type="match status" value="1"/>
</dbReference>
<gene>
    <name evidence="2" type="primary">LOC107778605</name>
</gene>
<reference evidence="2" key="2">
    <citation type="submission" date="2025-08" db="UniProtKB">
        <authorList>
            <consortium name="RefSeq"/>
        </authorList>
    </citation>
    <scope>IDENTIFICATION</scope>
    <source>
        <tissue evidence="2">Leaf</tissue>
    </source>
</reference>
<name>A0A1S3YQ88_TOBAC</name>
<dbReference type="KEGG" id="nta:107778605"/>
<dbReference type="OMA" id="RFAFANF"/>
<dbReference type="AlphaFoldDB" id="A0A1S3YQ88"/>
<keyword evidence="1" id="KW-1185">Reference proteome</keyword>
<protein>
    <submittedName>
        <fullName evidence="2">Uncharacterized protein LOC107778605</fullName>
    </submittedName>
</protein>
<dbReference type="InterPro" id="IPR000477">
    <property type="entry name" value="RT_dom"/>
</dbReference>
<dbReference type="InterPro" id="IPR052343">
    <property type="entry name" value="Retrotransposon-Effector_Assoc"/>
</dbReference>
<dbReference type="OrthoDB" id="1305766at2759"/>
<sequence length="425" mass="49070">MLQAFSNVSNKIWVFVDDDHGVDIVYDLEQQLTLKLTNMDTQLSFMVTFVYAKCDSIERIELWDSLYNLASDMSLPWLVGGDFNVIWDEEEKFGGLPVSLNEINDFRHCISTCNLGDPAFRGSIYMWWNRRGEDDCIFKRLDRCLGNIELQHVWPSIEHSTFKDVVLQYWKADFVGDPFFVFNHKLKKLKKALSIWSRATYDDIFQRIATLEEVVLVHEAQFESEFFQAQFHEEIVPTSFDILDHVPTLVNNAQNLELVQQPTKEEVRHAVFGLNGESAGGPNGFTGCFFQFCWDIIGDDIVDMVKAFFNGCELPRYVTHTNLVLLPKKKEVITFSDMRLISLSNFVNKMFSRVVHERLAVLLPNLISEEQAGFVKGMSIVENVLLTQEIIKDIRLRTKVGPNVVTKLDMAKAYDRLSWLFLTKC</sequence>
<dbReference type="InterPro" id="IPR043502">
    <property type="entry name" value="DNA/RNA_pol_sf"/>
</dbReference>
<reference evidence="1" key="1">
    <citation type="journal article" date="2014" name="Nat. Commun.">
        <title>The tobacco genome sequence and its comparison with those of tomato and potato.</title>
        <authorList>
            <person name="Sierro N."/>
            <person name="Battey J.N."/>
            <person name="Ouadi S."/>
            <person name="Bakaher N."/>
            <person name="Bovet L."/>
            <person name="Willig A."/>
            <person name="Goepfert S."/>
            <person name="Peitsch M.C."/>
            <person name="Ivanov N.V."/>
        </authorList>
    </citation>
    <scope>NUCLEOTIDE SEQUENCE [LARGE SCALE GENOMIC DNA]</scope>
</reference>
<evidence type="ECO:0000313" key="2">
    <source>
        <dbReference type="RefSeq" id="XP_016454374.2"/>
    </source>
</evidence>
<dbReference type="RefSeq" id="XP_016454374.1">
    <property type="nucleotide sequence ID" value="XM_016598888.1"/>
</dbReference>
<dbReference type="SUPFAM" id="SSF56219">
    <property type="entry name" value="DNase I-like"/>
    <property type="match status" value="1"/>
</dbReference>
<dbReference type="GeneID" id="107778605"/>
<dbReference type="SUPFAM" id="SSF56672">
    <property type="entry name" value="DNA/RNA polymerases"/>
    <property type="match status" value="1"/>
</dbReference>
<evidence type="ECO:0000313" key="1">
    <source>
        <dbReference type="Proteomes" id="UP000790787"/>
    </source>
</evidence>
<dbReference type="PANTHER" id="PTHR46890:SF34">
    <property type="entry name" value="REVERSE TRANSCRIPTASE DOMAIN-CONTAINING PROTEIN"/>
    <property type="match status" value="1"/>
</dbReference>
<dbReference type="InterPro" id="IPR036691">
    <property type="entry name" value="Endo/exonu/phosph_ase_sf"/>
</dbReference>
<dbReference type="Proteomes" id="UP000790787">
    <property type="component" value="Chromosome 7"/>
</dbReference>
<dbReference type="STRING" id="4097.A0A1S3YQ88"/>
<proteinExistence type="predicted"/>
<dbReference type="PANTHER" id="PTHR46890">
    <property type="entry name" value="NON-LTR RETROLELEMENT REVERSE TRANSCRIPTASE-LIKE PROTEIN-RELATED"/>
    <property type="match status" value="1"/>
</dbReference>
<dbReference type="Pfam" id="PF00078">
    <property type="entry name" value="RVT_1"/>
    <property type="match status" value="1"/>
</dbReference>
<dbReference type="RefSeq" id="XP_016454374.2">
    <property type="nucleotide sequence ID" value="XM_016598888.2"/>
</dbReference>